<reference evidence="1" key="1">
    <citation type="submission" date="2022-04" db="EMBL/GenBank/DDBJ databases">
        <title>Chromosome-scale genome assembly of Holotrichia oblita Faldermann.</title>
        <authorList>
            <person name="Rongchong L."/>
        </authorList>
    </citation>
    <scope>NUCLEOTIDE SEQUENCE</scope>
    <source>
        <strain evidence="1">81SQS9</strain>
    </source>
</reference>
<organism evidence="1 2">
    <name type="scientific">Holotrichia oblita</name>
    <name type="common">Chafer beetle</name>
    <dbReference type="NCBI Taxonomy" id="644536"/>
    <lineage>
        <taxon>Eukaryota</taxon>
        <taxon>Metazoa</taxon>
        <taxon>Ecdysozoa</taxon>
        <taxon>Arthropoda</taxon>
        <taxon>Hexapoda</taxon>
        <taxon>Insecta</taxon>
        <taxon>Pterygota</taxon>
        <taxon>Neoptera</taxon>
        <taxon>Endopterygota</taxon>
        <taxon>Coleoptera</taxon>
        <taxon>Polyphaga</taxon>
        <taxon>Scarabaeiformia</taxon>
        <taxon>Scarabaeidae</taxon>
        <taxon>Melolonthinae</taxon>
        <taxon>Holotrichia</taxon>
    </lineage>
</organism>
<dbReference type="EMBL" id="CM043019">
    <property type="protein sequence ID" value="KAI4460613.1"/>
    <property type="molecule type" value="Genomic_DNA"/>
</dbReference>
<name>A0ACB9T1H1_HOLOL</name>
<keyword evidence="2" id="KW-1185">Reference proteome</keyword>
<evidence type="ECO:0000313" key="2">
    <source>
        <dbReference type="Proteomes" id="UP001056778"/>
    </source>
</evidence>
<comment type="caution">
    <text evidence="1">The sequence shown here is derived from an EMBL/GenBank/DDBJ whole genome shotgun (WGS) entry which is preliminary data.</text>
</comment>
<protein>
    <submittedName>
        <fullName evidence="1">Zinc finger protein</fullName>
    </submittedName>
</protein>
<sequence length="1574" mass="181815">MSGSSGGPRPPENELMSEDERDDTMSSITNIDPSQTDTEARQHQKETYNRDLKRPQYKYKDNSLGPYVVYVQHKNEGDRTGIHPLKIGRIAHKKNIQGILKIVNKGRSRIALEFERFNQANSFVDSDVCKENNWAAFIPTHLVTCKGVLRGVDEDLLEEEIKTNLKCGEREVLNVHRINRRVKDKDVVRYVPTKSVTVTFAVKGTIVIRAKIPNCQDCQKTPVPGSSKAQPENIIQQIESLTQLRFLPTSRYYNEEEYVKAILTFCESSFANESIAMETEVQENQQELCRTCLRIRDKYFNIFEYSENNKSIPDLLLEYVTIKVERDDGLPRNICNTCLNKLYAAIAFKNMAIECDIRLRKQDSHNNEEQNLRIKLEDITIDMDECPDSKEAPLINDNCDDKLELCVANSSDTDQNNSENVDSNHVDDDLEESLLKSDDIHTDLGGETGKGDTNSDAKKMYLTKKDRNSKVVYCEECKRSFGYRYYFEVHARNHIGDTPLKCDVCGKGFVRQFLLNIHKVKHSNDRPFSCEICKKKFKTNISLQNHQSVHTDEKPFSCKLCDKSFKVCNSLRLHELRHNNIKSFICDICGKAFIDRAGLASHSVTHKTEPDVPCPDCGKMFRHEVKMKNHRKMIHSGKRPYVCDYCGKDFRCKQVLVSHVRIHTGEKPFTCKICSKSFRQRTILTLHMRTHTGESPYHCKNYQLYVLNTNRKYTKIMAMENQGQEIQTVICRTCLQMRDKYFDIFEHSENNISIPNLLLENITIKVEKDDGFPQNICNSCLNKLYAVVAFKNMAVECDNRLRKHKEQENTNIPIKLEDLTDDLEECVDSKEVSLVNEEIDMTTEDCDEKPHIMSSDSDENITKAEYNLSDDSNHIDDVKSDDNHLNLDRGGGKDVINPDAKKVYLTKKERNSKVVYCKECKRTFGYRYYFEVHARNHIGDTPFKCDVCGKGFVRRFLLNIHKVRHSDDRPFSCEICKKKFKTNPSLQNHQTVHTDEKPFSCKLCDKSFKGLNNLKLHELRHDNIKDFVCDICGKAFIDKAGLSSHSVTHKTDPDVPCPECGKMFRHEVKMKNHRKMMHSGKRPYVCDYCGRDFRCKQVLVNHVRIHTGEKPFTCKICSKSFRQRTVLNLHMRTHTGESPYHCKLCPKCAALNVEINDGLPQNICCACMTKLTVASRFKIMANDSDVMLRKIVKNATLGNKISLNELEVPKKEVDYLWCKSEGVDFMQDKHANVNSVLDDKENVSDYVFPKNETTEDKQEDISSINIEFNEEENADSPLIGDDNNSPVSPDIKENSSEEEEEEVEAKISISPKRKCALSKKEQDQKTLLCKYCNKLFSFRYYFDIHVHQHTGNTPYKCEVCDKRFAKRSMLNKHKQIHSDMKPYQCNVCGKRFKYLSNIHNHKVIHSEQKPYKCDICNKEFKVPGSLRIHIRRHTGDRPYICEICGKSFIFKGDLGTHVETHNKTKNFICPKCGKSFANKTSLKVHLKRHANYKPYTCDRCNKSFSTNTILQHHILIHTGEKPFACNICGKAFRQAACLPRHMRIHTGETPYPCEKCPSKFKYKHHLLNHMKTHS</sequence>
<evidence type="ECO:0000313" key="1">
    <source>
        <dbReference type="EMBL" id="KAI4460613.1"/>
    </source>
</evidence>
<dbReference type="Proteomes" id="UP001056778">
    <property type="component" value="Chromosome 5"/>
</dbReference>
<gene>
    <name evidence="1" type="ORF">MML48_5g00018742</name>
</gene>
<accession>A0ACB9T1H1</accession>
<proteinExistence type="predicted"/>